<evidence type="ECO:0000256" key="1">
    <source>
        <dbReference type="SAM" id="Phobius"/>
    </source>
</evidence>
<name>A0A2P2IYE9_RHIMU</name>
<proteinExistence type="predicted"/>
<dbReference type="AlphaFoldDB" id="A0A2P2IYE9"/>
<accession>A0A2P2IYE9</accession>
<protein>
    <submittedName>
        <fullName evidence="2">Uncharacterized protein MANES_14G144700</fullName>
    </submittedName>
</protein>
<evidence type="ECO:0000313" key="2">
    <source>
        <dbReference type="EMBL" id="MBW86240.1"/>
    </source>
</evidence>
<reference evidence="2" key="1">
    <citation type="submission" date="2018-02" db="EMBL/GenBank/DDBJ databases">
        <title>Rhizophora mucronata_Transcriptome.</title>
        <authorList>
            <person name="Meera S.P."/>
            <person name="Sreeshan A."/>
            <person name="Augustine A."/>
        </authorList>
    </citation>
    <scope>NUCLEOTIDE SEQUENCE</scope>
    <source>
        <tissue evidence="2">Leaf</tissue>
    </source>
</reference>
<keyword evidence="1" id="KW-1133">Transmembrane helix</keyword>
<keyword evidence="1" id="KW-0472">Membrane</keyword>
<organism evidence="2">
    <name type="scientific">Rhizophora mucronata</name>
    <name type="common">Asiatic mangrove</name>
    <dbReference type="NCBI Taxonomy" id="61149"/>
    <lineage>
        <taxon>Eukaryota</taxon>
        <taxon>Viridiplantae</taxon>
        <taxon>Streptophyta</taxon>
        <taxon>Embryophyta</taxon>
        <taxon>Tracheophyta</taxon>
        <taxon>Spermatophyta</taxon>
        <taxon>Magnoliopsida</taxon>
        <taxon>eudicotyledons</taxon>
        <taxon>Gunneridae</taxon>
        <taxon>Pentapetalae</taxon>
        <taxon>rosids</taxon>
        <taxon>fabids</taxon>
        <taxon>Malpighiales</taxon>
        <taxon>Rhizophoraceae</taxon>
        <taxon>Rhizophora</taxon>
    </lineage>
</organism>
<dbReference type="EMBL" id="GGEC01005757">
    <property type="protein sequence ID" value="MBW86240.1"/>
    <property type="molecule type" value="Transcribed_RNA"/>
</dbReference>
<feature type="transmembrane region" description="Helical" evidence="1">
    <location>
        <begin position="20"/>
        <end position="43"/>
    </location>
</feature>
<sequence length="50" mass="5927">MPNNTNMRGTLPREKNIVWIRINYCIQHLTSFFFSFFQIIGLLRGVRGIL</sequence>
<keyword evidence="1" id="KW-0812">Transmembrane</keyword>